<gene>
    <name evidence="1" type="ORF">HK097_002162</name>
</gene>
<accession>A0AAD5S4M5</accession>
<dbReference type="Proteomes" id="UP001212841">
    <property type="component" value="Unassembled WGS sequence"/>
</dbReference>
<comment type="caution">
    <text evidence="1">The sequence shown here is derived from an EMBL/GenBank/DDBJ whole genome shotgun (WGS) entry which is preliminary data.</text>
</comment>
<evidence type="ECO:0000313" key="1">
    <source>
        <dbReference type="EMBL" id="KAJ3041888.1"/>
    </source>
</evidence>
<sequence length="94" mass="10892">MTLDYIPADEQIIIARKEAIQAEQNKKHFGKRWPADETKLITSLIRKHYAEMTNQQVAELYLREFLLRSVDWSPSHAVVINKIQNVKQKLGGST</sequence>
<reference evidence="1" key="1">
    <citation type="submission" date="2020-05" db="EMBL/GenBank/DDBJ databases">
        <title>Phylogenomic resolution of chytrid fungi.</title>
        <authorList>
            <person name="Stajich J.E."/>
            <person name="Amses K."/>
            <person name="Simmons R."/>
            <person name="Seto K."/>
            <person name="Myers J."/>
            <person name="Bonds A."/>
            <person name="Quandt C.A."/>
            <person name="Barry K."/>
            <person name="Liu P."/>
            <person name="Grigoriev I."/>
            <person name="Longcore J.E."/>
            <person name="James T.Y."/>
        </authorList>
    </citation>
    <scope>NUCLEOTIDE SEQUENCE</scope>
    <source>
        <strain evidence="1">JEL0318</strain>
    </source>
</reference>
<evidence type="ECO:0000313" key="2">
    <source>
        <dbReference type="Proteomes" id="UP001212841"/>
    </source>
</evidence>
<organism evidence="1 2">
    <name type="scientific">Rhizophlyctis rosea</name>
    <dbReference type="NCBI Taxonomy" id="64517"/>
    <lineage>
        <taxon>Eukaryota</taxon>
        <taxon>Fungi</taxon>
        <taxon>Fungi incertae sedis</taxon>
        <taxon>Chytridiomycota</taxon>
        <taxon>Chytridiomycota incertae sedis</taxon>
        <taxon>Chytridiomycetes</taxon>
        <taxon>Rhizophlyctidales</taxon>
        <taxon>Rhizophlyctidaceae</taxon>
        <taxon>Rhizophlyctis</taxon>
    </lineage>
</organism>
<name>A0AAD5S4M5_9FUNG</name>
<proteinExistence type="predicted"/>
<dbReference type="AlphaFoldDB" id="A0AAD5S4M5"/>
<keyword evidence="2" id="KW-1185">Reference proteome</keyword>
<protein>
    <submittedName>
        <fullName evidence="1">Uncharacterized protein</fullName>
    </submittedName>
</protein>
<dbReference type="EMBL" id="JADGJD010001457">
    <property type="protein sequence ID" value="KAJ3041888.1"/>
    <property type="molecule type" value="Genomic_DNA"/>
</dbReference>